<proteinExistence type="predicted"/>
<dbReference type="GeneID" id="25905126"/>
<sequence>MPFVEVGGMKHDHVGRDAVVEPSTVDELLQPLGVWSVWHASIYIACLLQAIAGAMRVMLAVYTHVDIDVQCNLP</sequence>
<evidence type="ECO:0000313" key="2">
    <source>
        <dbReference type="EMBL" id="KNC83125.1"/>
    </source>
</evidence>
<feature type="non-terminal residue" evidence="2">
    <location>
        <position position="74"/>
    </location>
</feature>
<keyword evidence="1" id="KW-0472">Membrane</keyword>
<accession>A0A0L0G227</accession>
<reference evidence="2 3" key="1">
    <citation type="submission" date="2011-02" db="EMBL/GenBank/DDBJ databases">
        <title>The Genome Sequence of Sphaeroforma arctica JP610.</title>
        <authorList>
            <consortium name="The Broad Institute Genome Sequencing Platform"/>
            <person name="Russ C."/>
            <person name="Cuomo C."/>
            <person name="Young S.K."/>
            <person name="Zeng Q."/>
            <person name="Gargeya S."/>
            <person name="Alvarado L."/>
            <person name="Berlin A."/>
            <person name="Chapman S.B."/>
            <person name="Chen Z."/>
            <person name="Freedman E."/>
            <person name="Gellesch M."/>
            <person name="Goldberg J."/>
            <person name="Griggs A."/>
            <person name="Gujja S."/>
            <person name="Heilman E."/>
            <person name="Heiman D."/>
            <person name="Howarth C."/>
            <person name="Mehta T."/>
            <person name="Neiman D."/>
            <person name="Pearson M."/>
            <person name="Roberts A."/>
            <person name="Saif S."/>
            <person name="Shea T."/>
            <person name="Shenoy N."/>
            <person name="Sisk P."/>
            <person name="Stolte C."/>
            <person name="Sykes S."/>
            <person name="White J."/>
            <person name="Yandava C."/>
            <person name="Burger G."/>
            <person name="Gray M.W."/>
            <person name="Holland P.W.H."/>
            <person name="King N."/>
            <person name="Lang F.B.F."/>
            <person name="Roger A.J."/>
            <person name="Ruiz-Trillo I."/>
            <person name="Haas B."/>
            <person name="Nusbaum C."/>
            <person name="Birren B."/>
        </authorList>
    </citation>
    <scope>NUCLEOTIDE SEQUENCE [LARGE SCALE GENOMIC DNA]</scope>
    <source>
        <strain evidence="2 3">JP610</strain>
    </source>
</reference>
<protein>
    <submittedName>
        <fullName evidence="2">Uncharacterized protein</fullName>
    </submittedName>
</protein>
<keyword evidence="3" id="KW-1185">Reference proteome</keyword>
<evidence type="ECO:0000256" key="1">
    <source>
        <dbReference type="SAM" id="Phobius"/>
    </source>
</evidence>
<dbReference type="RefSeq" id="XP_014157027.1">
    <property type="nucleotide sequence ID" value="XM_014301552.1"/>
</dbReference>
<keyword evidence="1" id="KW-1133">Transmembrane helix</keyword>
<name>A0A0L0G227_9EUKA</name>
<keyword evidence="1" id="KW-0812">Transmembrane</keyword>
<dbReference type="EMBL" id="KQ241862">
    <property type="protein sequence ID" value="KNC83125.1"/>
    <property type="molecule type" value="Genomic_DNA"/>
</dbReference>
<organism evidence="2 3">
    <name type="scientific">Sphaeroforma arctica JP610</name>
    <dbReference type="NCBI Taxonomy" id="667725"/>
    <lineage>
        <taxon>Eukaryota</taxon>
        <taxon>Ichthyosporea</taxon>
        <taxon>Ichthyophonida</taxon>
        <taxon>Sphaeroforma</taxon>
    </lineage>
</organism>
<gene>
    <name evidence="2" type="ORF">SARC_04622</name>
</gene>
<evidence type="ECO:0000313" key="3">
    <source>
        <dbReference type="Proteomes" id="UP000054560"/>
    </source>
</evidence>
<dbReference type="Proteomes" id="UP000054560">
    <property type="component" value="Unassembled WGS sequence"/>
</dbReference>
<feature type="transmembrane region" description="Helical" evidence="1">
    <location>
        <begin position="32"/>
        <end position="52"/>
    </location>
</feature>
<dbReference type="AlphaFoldDB" id="A0A0L0G227"/>